<dbReference type="Proteomes" id="UP000054976">
    <property type="component" value="Unassembled WGS sequence"/>
</dbReference>
<dbReference type="OrthoDB" id="9757976at2"/>
<sequence>MLKIVAIVWQSYYNMLLKASKDIKDFSVKVYSVRALENERQKLEDALKELDDADIVFFYRSNESVWEEIERKVKEGGIKGKIVCLGHDPSYWTLSNWSRTLGSL</sequence>
<protein>
    <submittedName>
        <fullName evidence="1">Cobaltochelatase CobN</fullName>
    </submittedName>
</protein>
<dbReference type="RefSeq" id="WP_059175851.1">
    <property type="nucleotide sequence ID" value="NZ_BCNO01000001.1"/>
</dbReference>
<organism evidence="1 2">
    <name type="scientific">Thermodesulfovibrio aggregans</name>
    <dbReference type="NCBI Taxonomy" id="86166"/>
    <lineage>
        <taxon>Bacteria</taxon>
        <taxon>Pseudomonadati</taxon>
        <taxon>Nitrospirota</taxon>
        <taxon>Thermodesulfovibrionia</taxon>
        <taxon>Thermodesulfovibrionales</taxon>
        <taxon>Thermodesulfovibrionaceae</taxon>
        <taxon>Thermodesulfovibrio</taxon>
    </lineage>
</organism>
<gene>
    <name evidence="1" type="ORF">TAGGR_1570</name>
</gene>
<accession>A0A0U9I973</accession>
<evidence type="ECO:0000313" key="1">
    <source>
        <dbReference type="EMBL" id="GAQ94390.1"/>
    </source>
</evidence>
<name>A0A0U9I973_9BACT</name>
<comment type="caution">
    <text evidence="1">The sequence shown here is derived from an EMBL/GenBank/DDBJ whole genome shotgun (WGS) entry which is preliminary data.</text>
</comment>
<evidence type="ECO:0000313" key="2">
    <source>
        <dbReference type="Proteomes" id="UP000054976"/>
    </source>
</evidence>
<dbReference type="STRING" id="86166.TAGGR_1570"/>
<dbReference type="EMBL" id="BCNO01000001">
    <property type="protein sequence ID" value="GAQ94390.1"/>
    <property type="molecule type" value="Genomic_DNA"/>
</dbReference>
<reference evidence="2" key="1">
    <citation type="submission" date="2016-01" db="EMBL/GenBank/DDBJ databases">
        <title>Draft genome sequence of Thermodesulfovibrio aggregans strain TGE-P1.</title>
        <authorList>
            <person name="Sekiguchi Y."/>
            <person name="Ohashi A."/>
            <person name="Matsuura N."/>
            <person name="Tourlousse M.D."/>
        </authorList>
    </citation>
    <scope>NUCLEOTIDE SEQUENCE [LARGE SCALE GENOMIC DNA]</scope>
    <source>
        <strain evidence="2">TGE-P1</strain>
    </source>
</reference>
<keyword evidence="2" id="KW-1185">Reference proteome</keyword>
<proteinExistence type="predicted"/>
<dbReference type="AlphaFoldDB" id="A0A0U9I973"/>